<feature type="compositionally biased region" description="Low complexity" evidence="1">
    <location>
        <begin position="89"/>
        <end position="100"/>
    </location>
</feature>
<accession>A0A143QU97</accession>
<dbReference type="PATRIC" id="fig|1653479.3.peg.5080"/>
<name>A0A143QU97_RHOFA</name>
<evidence type="ECO:0000313" key="2">
    <source>
        <dbReference type="EMBL" id="AMY26267.1"/>
    </source>
</evidence>
<dbReference type="Proteomes" id="UP000076038">
    <property type="component" value="Plasmid unnamed1"/>
</dbReference>
<keyword evidence="2" id="KW-0614">Plasmid</keyword>
<dbReference type="OrthoDB" id="9959091at2"/>
<feature type="region of interest" description="Disordered" evidence="1">
    <location>
        <begin position="79"/>
        <end position="139"/>
    </location>
</feature>
<keyword evidence="3" id="KW-1185">Reference proteome</keyword>
<proteinExistence type="predicted"/>
<geneLocation type="plasmid" evidence="2 3">
    <name>unnamed1</name>
</geneLocation>
<sequence length="139" mass="13938">MSSTALDPTTVRAAAQAALDARLGLIDAIVAAQNERTLAATKVAEAQATERAAAATELAAIKAALDGGWSASELRKAGLKVPTSAAGGKKSNSTTSAKTSPRPPRLQPSSTPAKDENDALDSGGTDADQNSSESYANAS</sequence>
<dbReference type="AlphaFoldDB" id="A0A143QU97"/>
<dbReference type="KEGG" id="rhs:A3Q41_05012"/>
<reference evidence="2 3" key="1">
    <citation type="journal article" date="2016" name="Genome Announc.">
        <title>Complete Genome and Plasmid Sequences for Rhodococcus fascians D188 and Draft Sequences for Rhodococcus Isolates PBTS 1 and PBTS 2.</title>
        <authorList>
            <person name="Stamler R.A."/>
            <person name="Vereecke D."/>
            <person name="Zhang Y."/>
            <person name="Schilkey F."/>
            <person name="Devitt N."/>
            <person name="Randall J.J."/>
        </authorList>
    </citation>
    <scope>NUCLEOTIDE SEQUENCE [LARGE SCALE GENOMIC DNA]</scope>
    <source>
        <strain evidence="2 3">PBTS2</strain>
        <plasmid evidence="2">unnamed1</plasmid>
    </source>
</reference>
<gene>
    <name evidence="2" type="ORF">A3Q41_05012</name>
</gene>
<protein>
    <submittedName>
        <fullName evidence="2">Uncharacterized protein</fullName>
    </submittedName>
</protein>
<feature type="compositionally biased region" description="Polar residues" evidence="1">
    <location>
        <begin position="127"/>
        <end position="139"/>
    </location>
</feature>
<organism evidence="2 3">
    <name type="scientific">Rhodococcoides fascians</name>
    <name type="common">Rhodococcus fascians</name>
    <dbReference type="NCBI Taxonomy" id="1828"/>
    <lineage>
        <taxon>Bacteria</taxon>
        <taxon>Bacillati</taxon>
        <taxon>Actinomycetota</taxon>
        <taxon>Actinomycetes</taxon>
        <taxon>Mycobacteriales</taxon>
        <taxon>Nocardiaceae</taxon>
        <taxon>Rhodococcoides</taxon>
    </lineage>
</organism>
<dbReference type="EMBL" id="CP015221">
    <property type="protein sequence ID" value="AMY26267.1"/>
    <property type="molecule type" value="Genomic_DNA"/>
</dbReference>
<evidence type="ECO:0000256" key="1">
    <source>
        <dbReference type="SAM" id="MobiDB-lite"/>
    </source>
</evidence>
<dbReference type="RefSeq" id="WP_048320451.1">
    <property type="nucleotide sequence ID" value="NZ_CP015221.1"/>
</dbReference>
<evidence type="ECO:0000313" key="3">
    <source>
        <dbReference type="Proteomes" id="UP000076038"/>
    </source>
</evidence>
<reference evidence="3" key="2">
    <citation type="submission" date="2016-04" db="EMBL/GenBank/DDBJ databases">
        <title>Complete Genome and Plasmid Sequences for Rhodococcus fascians D188 and Draft Sequences for Rhodococcus spp. Isolates PBTS 1 and PBTS 2.</title>
        <authorList>
            <person name="Stamer R."/>
            <person name="Vereecke D."/>
            <person name="Zhang Y."/>
            <person name="Schilkey F."/>
            <person name="Devitt N."/>
            <person name="Randall J."/>
        </authorList>
    </citation>
    <scope>NUCLEOTIDE SEQUENCE [LARGE SCALE GENOMIC DNA]</scope>
    <source>
        <strain evidence="3">PBTS2</strain>
        <plasmid evidence="3">unnamed1</plasmid>
    </source>
</reference>